<organism evidence="1 2">
    <name type="scientific">Miniphocaeibacter halophilus</name>
    <dbReference type="NCBI Taxonomy" id="2931922"/>
    <lineage>
        <taxon>Bacteria</taxon>
        <taxon>Bacillati</taxon>
        <taxon>Bacillota</taxon>
        <taxon>Tissierellia</taxon>
        <taxon>Tissierellales</taxon>
        <taxon>Peptoniphilaceae</taxon>
        <taxon>Miniphocaeibacter</taxon>
    </lineage>
</organism>
<name>A0AC61N031_9FIRM</name>
<dbReference type="Proteomes" id="UP000595814">
    <property type="component" value="Chromosome"/>
</dbReference>
<evidence type="ECO:0000313" key="1">
    <source>
        <dbReference type="EMBL" id="QQK08716.1"/>
    </source>
</evidence>
<gene>
    <name evidence="1" type="ORF">JFY71_04020</name>
</gene>
<sequence length="497" mass="54912">MKETYFDINNIRLKVFSEIAKMAYSDTPLEELGKAVYRILPGEVANYRDSIFLERAIVSERLRLGLGLKLRQASDLGAITDGIESVDVDHRIFEEPLINVIPFACESCPTKTYYVTNNCRRCLAHPCSHVCPKNAITIEKNQAVIDEEKCIKCGKCKEACPYNAIIMYDRPCASVCGVKAIETDYLGRASINQDKCVACGRCITECPFGAISDKSQIYQIIKAIKSGKNVYAEVAPSFIGQFGALASPIQIKEGIKRLGFKDVMEVGLGADFTTMEEALEYIERVPEEIEFMGTSCCHSWYLMVKNEFPELIGQISDSSTPMTYTGRYIKEKDPEALVVFIGPCISKKLEGLTEKVKKHIDFVITFEELMGMFVGKGIELSEIEVDGIIDDASSSGRGYAQAGGVAQAVKDTIHELNPSKNVEIVNAETLEDCIKMLKIAKAGKYKGCLLEGMACPNGCIGGAGTIASPQRVRRELAKFMKESKSKLPLDNMNLDFE</sequence>
<accession>A0AC61N031</accession>
<dbReference type="EMBL" id="CP066744">
    <property type="protein sequence ID" value="QQK08716.1"/>
    <property type="molecule type" value="Genomic_DNA"/>
</dbReference>
<reference evidence="1 2" key="1">
    <citation type="journal article" date="2022" name="Int. J. Syst. Evol. Microbiol.">
        <title>Miniphocaeibacter halophilus sp. nov., an ammonium-tolerant acetate-producing bacterium isolated from a biogas system.</title>
        <authorList>
            <person name="Schnurer A."/>
            <person name="Singh A."/>
            <person name="Bi S."/>
            <person name="Qiao W."/>
            <person name="Westerholm M."/>
        </authorList>
    </citation>
    <scope>NUCLEOTIDE SEQUENCE [LARGE SCALE GENOMIC DNA]</scope>
    <source>
        <strain evidence="1 2">AMB_01</strain>
    </source>
</reference>
<keyword evidence="2" id="KW-1185">Reference proteome</keyword>
<protein>
    <submittedName>
        <fullName evidence="1">4Fe-4S dicluster domain-containing protein</fullName>
    </submittedName>
</protein>
<evidence type="ECO:0000313" key="2">
    <source>
        <dbReference type="Proteomes" id="UP000595814"/>
    </source>
</evidence>
<proteinExistence type="predicted"/>